<evidence type="ECO:0000313" key="5">
    <source>
        <dbReference type="EMBL" id="TCP31527.1"/>
    </source>
</evidence>
<dbReference type="InterPro" id="IPR000873">
    <property type="entry name" value="AMP-dep_synth/lig_dom"/>
</dbReference>
<dbReference type="Gene3D" id="3.30.300.30">
    <property type="match status" value="1"/>
</dbReference>
<dbReference type="OrthoDB" id="9803968at2"/>
<keyword evidence="2" id="KW-0436">Ligase</keyword>
<dbReference type="GO" id="GO:0006631">
    <property type="term" value="P:fatty acid metabolic process"/>
    <property type="evidence" value="ECO:0007669"/>
    <property type="project" value="TreeGrafter"/>
</dbReference>
<evidence type="ECO:0000256" key="1">
    <source>
        <dbReference type="ARBA" id="ARBA00006432"/>
    </source>
</evidence>
<dbReference type="Pfam" id="PF13193">
    <property type="entry name" value="AMP-binding_C"/>
    <property type="match status" value="1"/>
</dbReference>
<organism evidence="5 6">
    <name type="scientific">Scopulibacillus darangshiensis</name>
    <dbReference type="NCBI Taxonomy" id="442528"/>
    <lineage>
        <taxon>Bacteria</taxon>
        <taxon>Bacillati</taxon>
        <taxon>Bacillota</taxon>
        <taxon>Bacilli</taxon>
        <taxon>Bacillales</taxon>
        <taxon>Sporolactobacillaceae</taxon>
        <taxon>Scopulibacillus</taxon>
    </lineage>
</organism>
<dbReference type="InterPro" id="IPR045851">
    <property type="entry name" value="AMP-bd_C_sf"/>
</dbReference>
<dbReference type="Proteomes" id="UP000295416">
    <property type="component" value="Unassembled WGS sequence"/>
</dbReference>
<dbReference type="PROSITE" id="PS00455">
    <property type="entry name" value="AMP_BINDING"/>
    <property type="match status" value="1"/>
</dbReference>
<dbReference type="PANTHER" id="PTHR43201">
    <property type="entry name" value="ACYL-COA SYNTHETASE"/>
    <property type="match status" value="1"/>
</dbReference>
<name>A0A4R2P9E7_9BACL</name>
<gene>
    <name evidence="5" type="ORF">EV207_10215</name>
</gene>
<evidence type="ECO:0000259" key="4">
    <source>
        <dbReference type="Pfam" id="PF13193"/>
    </source>
</evidence>
<dbReference type="RefSeq" id="WP_132743027.1">
    <property type="nucleotide sequence ID" value="NZ_SLXK01000002.1"/>
</dbReference>
<dbReference type="PANTHER" id="PTHR43201:SF5">
    <property type="entry name" value="MEDIUM-CHAIN ACYL-COA LIGASE ACSF2, MITOCHONDRIAL"/>
    <property type="match status" value="1"/>
</dbReference>
<proteinExistence type="inferred from homology"/>
<protein>
    <submittedName>
        <fullName evidence="5">Long-chain acyl-CoA synthetase</fullName>
    </submittedName>
</protein>
<dbReference type="Gene3D" id="3.40.50.12780">
    <property type="entry name" value="N-terminal domain of ligase-like"/>
    <property type="match status" value="1"/>
</dbReference>
<evidence type="ECO:0000256" key="2">
    <source>
        <dbReference type="ARBA" id="ARBA00022598"/>
    </source>
</evidence>
<comment type="similarity">
    <text evidence="1">Belongs to the ATP-dependent AMP-binding enzyme family.</text>
</comment>
<sequence>MITDGIFYQAKKHPEQQAIITHQGSISYTELATTTRKIAGMVHKEHTLKSLYRPLRAGLLLPNSRTFLECFLGISHSGNICAPLDPKWTNHQLNDVIHFSMIDLLFTTDSLLKRIDLHRFKGKVIVVNSVSWMRKQNLSADSPRSSQRDFYLGYTSGTTGKPKGFLRNHESWTESFRASNDHFLISETDTVAAPGPFVHSLSLYAAIHALSMGASFYITEQFHPVKFINDITTYNISTLYVVPTMLEAILRFPDKMKNVHLSKIISSGDKLSQKTEEKITNLLPQASLFEFYGASETSFITVLDHKHKPKNAQTVGKPFNNVEISIRDRDGQEVEADEIGMLYIKSNMLFTGYDQLPEQTREIFDGDWMTAGDLAKRDSDGFIYLAGRKKNMIISGGLNVYPEEVESVIKNYPGITQTAVLGLPDPYWGEKVVALLLESESIQCTDSMLDAYSRMYLPTYKCPKCWIRLSEFPYTSSGKIAKKILKSSLMKDMIHR</sequence>
<dbReference type="InterPro" id="IPR025110">
    <property type="entry name" value="AMP-bd_C"/>
</dbReference>
<accession>A0A4R2P9E7</accession>
<dbReference type="EMBL" id="SLXK01000002">
    <property type="protein sequence ID" value="TCP31527.1"/>
    <property type="molecule type" value="Genomic_DNA"/>
</dbReference>
<feature type="domain" description="AMP-dependent synthetase/ligase" evidence="3">
    <location>
        <begin position="8"/>
        <end position="353"/>
    </location>
</feature>
<feature type="domain" description="AMP-binding enzyme C-terminal" evidence="4">
    <location>
        <begin position="404"/>
        <end position="479"/>
    </location>
</feature>
<dbReference type="GO" id="GO:0031956">
    <property type="term" value="F:medium-chain fatty acid-CoA ligase activity"/>
    <property type="evidence" value="ECO:0007669"/>
    <property type="project" value="TreeGrafter"/>
</dbReference>
<dbReference type="InterPro" id="IPR042099">
    <property type="entry name" value="ANL_N_sf"/>
</dbReference>
<keyword evidence="6" id="KW-1185">Reference proteome</keyword>
<reference evidence="5 6" key="1">
    <citation type="submission" date="2019-03" db="EMBL/GenBank/DDBJ databases">
        <title>Genomic Encyclopedia of Type Strains, Phase IV (KMG-IV): sequencing the most valuable type-strain genomes for metagenomic binning, comparative biology and taxonomic classification.</title>
        <authorList>
            <person name="Goeker M."/>
        </authorList>
    </citation>
    <scope>NUCLEOTIDE SEQUENCE [LARGE SCALE GENOMIC DNA]</scope>
    <source>
        <strain evidence="5 6">DSM 19377</strain>
    </source>
</reference>
<comment type="caution">
    <text evidence="5">The sequence shown here is derived from an EMBL/GenBank/DDBJ whole genome shotgun (WGS) entry which is preliminary data.</text>
</comment>
<evidence type="ECO:0000313" key="6">
    <source>
        <dbReference type="Proteomes" id="UP000295416"/>
    </source>
</evidence>
<dbReference type="Pfam" id="PF00501">
    <property type="entry name" value="AMP-binding"/>
    <property type="match status" value="1"/>
</dbReference>
<dbReference type="InterPro" id="IPR020845">
    <property type="entry name" value="AMP-binding_CS"/>
</dbReference>
<dbReference type="SUPFAM" id="SSF56801">
    <property type="entry name" value="Acetyl-CoA synthetase-like"/>
    <property type="match status" value="1"/>
</dbReference>
<evidence type="ECO:0000259" key="3">
    <source>
        <dbReference type="Pfam" id="PF00501"/>
    </source>
</evidence>
<dbReference type="AlphaFoldDB" id="A0A4R2P9E7"/>